<protein>
    <recommendedName>
        <fullName evidence="3">CRISPR system ring nuclease SSO1393-like domain-containing protein</fullName>
    </recommendedName>
</protein>
<evidence type="ECO:0008006" key="3">
    <source>
        <dbReference type="Google" id="ProtNLM"/>
    </source>
</evidence>
<dbReference type="AlphaFoldDB" id="A0A5K7ZG46"/>
<accession>A0A5K7ZG46</accession>
<name>A0A5K7ZG46_9BACT</name>
<dbReference type="EMBL" id="AP021876">
    <property type="protein sequence ID" value="BBO79926.1"/>
    <property type="molecule type" value="Genomic_DNA"/>
</dbReference>
<organism evidence="1 2">
    <name type="scientific">Desulfosarcina ovata subsp. sediminis</name>
    <dbReference type="NCBI Taxonomy" id="885957"/>
    <lineage>
        <taxon>Bacteria</taxon>
        <taxon>Pseudomonadati</taxon>
        <taxon>Thermodesulfobacteriota</taxon>
        <taxon>Desulfobacteria</taxon>
        <taxon>Desulfobacterales</taxon>
        <taxon>Desulfosarcinaceae</taxon>
        <taxon>Desulfosarcina</taxon>
    </lineage>
</organism>
<evidence type="ECO:0000313" key="1">
    <source>
        <dbReference type="EMBL" id="BBO79926.1"/>
    </source>
</evidence>
<dbReference type="Proteomes" id="UP000425960">
    <property type="component" value="Chromosome"/>
</dbReference>
<sequence length="145" mass="16561">MPLEAIAYHVEKNTLETVIVIPSADTPSTEKKEDGTFRMVGKFTRLFEKSHKFEVLNAGEIHQRWMEGVNYESARDLRDCLHDLYTWLRQKQYADDDIIVDITSGQKVCASVASVMSLSIGRQVQYVSTQDYTVRAYNISYEASA</sequence>
<reference evidence="1 2" key="1">
    <citation type="submission" date="2019-11" db="EMBL/GenBank/DDBJ databases">
        <title>Comparative genomics of hydrocarbon-degrading Desulfosarcina strains.</title>
        <authorList>
            <person name="Watanabe M."/>
            <person name="Kojima H."/>
            <person name="Fukui M."/>
        </authorList>
    </citation>
    <scope>NUCLEOTIDE SEQUENCE [LARGE SCALE GENOMIC DNA]</scope>
    <source>
        <strain evidence="1 2">28bB2T</strain>
    </source>
</reference>
<evidence type="ECO:0000313" key="2">
    <source>
        <dbReference type="Proteomes" id="UP000425960"/>
    </source>
</evidence>
<dbReference type="KEGG" id="dov:DSCO28_04920"/>
<proteinExistence type="predicted"/>
<gene>
    <name evidence="1" type="ORF">DSCO28_04920</name>
</gene>